<dbReference type="AlphaFoldDB" id="G7Q720"/>
<evidence type="ECO:0000313" key="2">
    <source>
        <dbReference type="EMBL" id="EHJ48503.1"/>
    </source>
</evidence>
<gene>
    <name evidence="2" type="ORF">DFW101_2499</name>
</gene>
<sequence>MDERQTAFLTICAMTAVTYATRSGPLLFLAGRTLPPPVIRFLAHVPAAVLAALAAPALLRPQGAFDAGPGNLILWAGLAAFALAVRTRGFFGPVALGMALVAGARFFFFR</sequence>
<dbReference type="EMBL" id="CM001368">
    <property type="protein sequence ID" value="EHJ48503.1"/>
    <property type="molecule type" value="Genomic_DNA"/>
</dbReference>
<feature type="transmembrane region" description="Helical" evidence="1">
    <location>
        <begin position="38"/>
        <end position="59"/>
    </location>
</feature>
<keyword evidence="1" id="KW-0472">Membrane</keyword>
<evidence type="ECO:0000313" key="3">
    <source>
        <dbReference type="Proteomes" id="UP000004662"/>
    </source>
</evidence>
<dbReference type="STRING" id="694327.DFW101_2499"/>
<dbReference type="InterPro" id="IPR008407">
    <property type="entry name" value="Brnchd-chn_aa_trnsp_AzlD"/>
</dbReference>
<dbReference type="OrthoDB" id="7870017at2"/>
<dbReference type="Pfam" id="PF05437">
    <property type="entry name" value="AzlD"/>
    <property type="match status" value="1"/>
</dbReference>
<accession>G7Q720</accession>
<protein>
    <submittedName>
        <fullName evidence="2">Branched-chain amino acid transport</fullName>
    </submittedName>
</protein>
<dbReference type="eggNOG" id="COG4392">
    <property type="taxonomic scope" value="Bacteria"/>
</dbReference>
<keyword evidence="3" id="KW-1185">Reference proteome</keyword>
<keyword evidence="1" id="KW-0812">Transmembrane</keyword>
<feature type="transmembrane region" description="Helical" evidence="1">
    <location>
        <begin position="66"/>
        <end position="84"/>
    </location>
</feature>
<dbReference type="HOGENOM" id="CLU_157896_0_1_7"/>
<keyword evidence="1" id="KW-1133">Transmembrane helix</keyword>
<dbReference type="Proteomes" id="UP000004662">
    <property type="component" value="Chromosome"/>
</dbReference>
<proteinExistence type="predicted"/>
<reference evidence="3" key="1">
    <citation type="journal article" date="2015" name="Genome Announc.">
        <title>High-Quality Draft Genome Sequence of Desulfovibrio carbinoliphilus FW-101-2B, an Organic Acid-Oxidizing Sulfate-Reducing Bacterium Isolated from Uranium(VI)-Contaminated Groundwater.</title>
        <authorList>
            <person name="Ramsay B.D."/>
            <person name="Hwang C."/>
            <person name="Woo H.L."/>
            <person name="Carroll S.L."/>
            <person name="Lucas S."/>
            <person name="Han J."/>
            <person name="Lapidus A.L."/>
            <person name="Cheng J.F."/>
            <person name="Goodwin L.A."/>
            <person name="Pitluck S."/>
            <person name="Peters L."/>
            <person name="Chertkov O."/>
            <person name="Held B."/>
            <person name="Detter J.C."/>
            <person name="Han C.S."/>
            <person name="Tapia R."/>
            <person name="Land M.L."/>
            <person name="Hauser L.J."/>
            <person name="Kyrpides N.C."/>
            <person name="Ivanova N.N."/>
            <person name="Mikhailova N."/>
            <person name="Pagani I."/>
            <person name="Woyke T."/>
            <person name="Arkin A.P."/>
            <person name="Dehal P."/>
            <person name="Chivian D."/>
            <person name="Criddle C.S."/>
            <person name="Wu W."/>
            <person name="Chakraborty R."/>
            <person name="Hazen T.C."/>
            <person name="Fields M.W."/>
        </authorList>
    </citation>
    <scope>NUCLEOTIDE SEQUENCE [LARGE SCALE GENOMIC DNA]</scope>
    <source>
        <strain evidence="3">FW-101-2B</strain>
    </source>
</reference>
<evidence type="ECO:0000256" key="1">
    <source>
        <dbReference type="SAM" id="Phobius"/>
    </source>
</evidence>
<name>G7Q720_9BACT</name>
<dbReference type="RefSeq" id="WP_009181877.1">
    <property type="nucleotide sequence ID" value="NZ_CM001368.1"/>
</dbReference>
<feature type="transmembrane region" description="Helical" evidence="1">
    <location>
        <begin position="90"/>
        <end position="108"/>
    </location>
</feature>
<organism evidence="2 3">
    <name type="scientific">Solidesulfovibrio carbinoliphilus subsp. oakridgensis</name>
    <dbReference type="NCBI Taxonomy" id="694327"/>
    <lineage>
        <taxon>Bacteria</taxon>
        <taxon>Pseudomonadati</taxon>
        <taxon>Thermodesulfobacteriota</taxon>
        <taxon>Desulfovibrionia</taxon>
        <taxon>Desulfovibrionales</taxon>
        <taxon>Desulfovibrionaceae</taxon>
        <taxon>Solidesulfovibrio</taxon>
    </lineage>
</organism>